<evidence type="ECO:0000313" key="1">
    <source>
        <dbReference type="EMBL" id="MEJ8660734.1"/>
    </source>
</evidence>
<sequence>MTRTSALNTGLDDFLAWAQTERKAALPVRPADALLTLLALHGADRRAGVPEPTPELLRRVLVEDLPLLLWATPDELAAVPDVLTALADRVRAAGRLNAKRHARLLAAVEEAVPECERAMTDPRNLTWPRWYASLLRADGVDADDAEAVRAWLAALDAAPHADRPELPAPLHRSDVTASTFASRIRLTEALMAAFAQDIEGPSAAGPLLPATPALAADRPEEALTAELEDLAAALTDRWTAAGLCAALLGPYEGLAPGPEALPHVVLADRFLDEHLDYYGDSAAPLPPPAALPAPGEIRALLHAAPLPAALAAGADDVHELAEQCGFPGPATAVWTDGTPQELTELAADILAAVVERIASGSDPDTAPDEEYALDAAHVLYGLYERGGTPESVARKATAHTDLTISPDIEDAPVAVPESAPPAYSTPPLDALSALLGLPELTEADRAHLGGPARELAAVVDELAETGCVFRTGDTYGLTPLGNAVVRHVLAVGHVAAPDDETVASWDAAGIVAAVQYWPPGAAAAALTTWTTARGATDAVWSALLSAVSTAKAEDFHRTLTGALFDRLDRAAVPDGPLRTALADPVTGAHAHRLLHSRGEPADLDLVPPNARAALLLEDLDARWAADMRAFVAAASEDRDPEPVPTALLDAFDEAATTWPGGVESLVPALTEVAPASAVRVLEDLRDRHPDGRVANLAAHAVKAAKATTGRTAARRRGAGR</sequence>
<name>A0ACC6QR87_9ACTN</name>
<dbReference type="EMBL" id="JBBKAI010000002">
    <property type="protein sequence ID" value="MEJ8660734.1"/>
    <property type="molecule type" value="Genomic_DNA"/>
</dbReference>
<comment type="caution">
    <text evidence="1">The sequence shown here is derived from an EMBL/GenBank/DDBJ whole genome shotgun (WGS) entry which is preliminary data.</text>
</comment>
<keyword evidence="2" id="KW-1185">Reference proteome</keyword>
<accession>A0ACC6QR87</accession>
<gene>
    <name evidence="1" type="ORF">WKI58_30165</name>
</gene>
<evidence type="ECO:0000313" key="2">
    <source>
        <dbReference type="Proteomes" id="UP001375539"/>
    </source>
</evidence>
<proteinExistence type="predicted"/>
<reference evidence="1" key="1">
    <citation type="submission" date="2024-03" db="EMBL/GenBank/DDBJ databases">
        <title>Novel Streptomyces species of biotechnological and ecological value are a feature of Machair soil.</title>
        <authorList>
            <person name="Prole J.R."/>
            <person name="Goodfellow M."/>
            <person name="Allenby N."/>
            <person name="Ward A.C."/>
        </authorList>
    </citation>
    <scope>NUCLEOTIDE SEQUENCE</scope>
    <source>
        <strain evidence="1">MS1.AVA.4</strain>
    </source>
</reference>
<dbReference type="Proteomes" id="UP001375539">
    <property type="component" value="Unassembled WGS sequence"/>
</dbReference>
<protein>
    <submittedName>
        <fullName evidence="1">Uncharacterized protein</fullName>
    </submittedName>
</protein>
<organism evidence="1 2">
    <name type="scientific">Streptomyces pratisoli</name>
    <dbReference type="NCBI Taxonomy" id="3139917"/>
    <lineage>
        <taxon>Bacteria</taxon>
        <taxon>Bacillati</taxon>
        <taxon>Actinomycetota</taxon>
        <taxon>Actinomycetes</taxon>
        <taxon>Kitasatosporales</taxon>
        <taxon>Streptomycetaceae</taxon>
        <taxon>Streptomyces</taxon>
    </lineage>
</organism>